<dbReference type="EMBL" id="JAUJEB010000005">
    <property type="protein sequence ID" value="MDN5214850.1"/>
    <property type="molecule type" value="Genomic_DNA"/>
</dbReference>
<name>A0ABT8LDL4_9BACT</name>
<dbReference type="Pfam" id="PF13505">
    <property type="entry name" value="OMP_b-brl"/>
    <property type="match status" value="1"/>
</dbReference>
<evidence type="ECO:0000256" key="2">
    <source>
        <dbReference type="SAM" id="SignalP"/>
    </source>
</evidence>
<feature type="domain" description="Outer membrane protein beta-barrel" evidence="3">
    <location>
        <begin position="9"/>
        <end position="165"/>
    </location>
</feature>
<feature type="chain" id="PRO_5046942228" evidence="2">
    <location>
        <begin position="21"/>
        <end position="173"/>
    </location>
</feature>
<gene>
    <name evidence="4" type="ORF">QQ020_22410</name>
</gene>
<dbReference type="Proteomes" id="UP001172083">
    <property type="component" value="Unassembled WGS sequence"/>
</dbReference>
<proteinExistence type="predicted"/>
<reference evidence="4" key="1">
    <citation type="submission" date="2023-06" db="EMBL/GenBank/DDBJ databases">
        <title>Genomic of Agaribacillus aureum.</title>
        <authorList>
            <person name="Wang G."/>
        </authorList>
    </citation>
    <scope>NUCLEOTIDE SEQUENCE</scope>
    <source>
        <strain evidence="4">BMA12</strain>
    </source>
</reference>
<accession>A0ABT8LDL4</accession>
<dbReference type="SUPFAM" id="SSF56925">
    <property type="entry name" value="OMPA-like"/>
    <property type="match status" value="1"/>
</dbReference>
<keyword evidence="5" id="KW-1185">Reference proteome</keyword>
<keyword evidence="1 2" id="KW-0732">Signal</keyword>
<sequence>MIPRIAALILLLTCSMTVTGQSYSVGAGLAYGDDIKEPGINLRGYYNLANNKVCFGPEFTYFKKRTESTLSEDLDISLFELNFNMHYIFEVTHKFGIYPLGGLNYSQEREKYSNTTKEEVIRKWGLNLGMGAHYAIHKFVVFLEYDHLLSNLSQNTVIFGAFYTFGKKHEQHE</sequence>
<dbReference type="Gene3D" id="2.40.160.20">
    <property type="match status" value="1"/>
</dbReference>
<evidence type="ECO:0000259" key="3">
    <source>
        <dbReference type="Pfam" id="PF13505"/>
    </source>
</evidence>
<evidence type="ECO:0000256" key="1">
    <source>
        <dbReference type="ARBA" id="ARBA00022729"/>
    </source>
</evidence>
<organism evidence="4 5">
    <name type="scientific">Agaribacillus aureus</name>
    <dbReference type="NCBI Taxonomy" id="3051825"/>
    <lineage>
        <taxon>Bacteria</taxon>
        <taxon>Pseudomonadati</taxon>
        <taxon>Bacteroidota</taxon>
        <taxon>Cytophagia</taxon>
        <taxon>Cytophagales</taxon>
        <taxon>Splendidivirgaceae</taxon>
        <taxon>Agaribacillus</taxon>
    </lineage>
</organism>
<dbReference type="InterPro" id="IPR027385">
    <property type="entry name" value="Beta-barrel_OMP"/>
</dbReference>
<dbReference type="RefSeq" id="WP_346760188.1">
    <property type="nucleotide sequence ID" value="NZ_JAUJEB010000005.1"/>
</dbReference>
<evidence type="ECO:0000313" key="5">
    <source>
        <dbReference type="Proteomes" id="UP001172083"/>
    </source>
</evidence>
<protein>
    <submittedName>
        <fullName evidence="4">Outer membrane beta-barrel protein</fullName>
    </submittedName>
</protein>
<dbReference type="InterPro" id="IPR011250">
    <property type="entry name" value="OMP/PagP_B-barrel"/>
</dbReference>
<comment type="caution">
    <text evidence="4">The sequence shown here is derived from an EMBL/GenBank/DDBJ whole genome shotgun (WGS) entry which is preliminary data.</text>
</comment>
<evidence type="ECO:0000313" key="4">
    <source>
        <dbReference type="EMBL" id="MDN5214850.1"/>
    </source>
</evidence>
<feature type="signal peptide" evidence="2">
    <location>
        <begin position="1"/>
        <end position="20"/>
    </location>
</feature>